<evidence type="ECO:0000256" key="2">
    <source>
        <dbReference type="ARBA" id="ARBA00022692"/>
    </source>
</evidence>
<name>A0A1B6HVY3_9HEMI</name>
<feature type="transmembrane region" description="Helical" evidence="6">
    <location>
        <begin position="353"/>
        <end position="371"/>
    </location>
</feature>
<reference evidence="7" key="1">
    <citation type="submission" date="2015-11" db="EMBL/GenBank/DDBJ databases">
        <title>De novo transcriptome assembly of four potential Pierce s Disease insect vectors from Arizona vineyards.</title>
        <authorList>
            <person name="Tassone E.E."/>
        </authorList>
    </citation>
    <scope>NUCLEOTIDE SEQUENCE</scope>
</reference>
<dbReference type="AlphaFoldDB" id="A0A1B6HVY3"/>
<dbReference type="Pfam" id="PF13000">
    <property type="entry name" value="Acatn"/>
    <property type="match status" value="3"/>
</dbReference>
<feature type="transmembrane region" description="Helical" evidence="6">
    <location>
        <begin position="178"/>
        <end position="201"/>
    </location>
</feature>
<dbReference type="InterPro" id="IPR024371">
    <property type="entry name" value="AcetylCoA_trans_1-like"/>
</dbReference>
<comment type="subcellular location">
    <subcellularLocation>
        <location evidence="1">Membrane</location>
        <topology evidence="1">Multi-pass membrane protein</topology>
    </subcellularLocation>
</comment>
<keyword evidence="3 6" id="KW-1133">Transmembrane helix</keyword>
<feature type="transmembrane region" description="Helical" evidence="6">
    <location>
        <begin position="476"/>
        <end position="495"/>
    </location>
</feature>
<evidence type="ECO:0000256" key="4">
    <source>
        <dbReference type="ARBA" id="ARBA00023136"/>
    </source>
</evidence>
<proteinExistence type="predicted"/>
<feature type="transmembrane region" description="Helical" evidence="6">
    <location>
        <begin position="221"/>
        <end position="247"/>
    </location>
</feature>
<feature type="transmembrane region" description="Helical" evidence="6">
    <location>
        <begin position="278"/>
        <end position="302"/>
    </location>
</feature>
<accession>A0A1B6HVY3</accession>
<feature type="transmembrane region" description="Helical" evidence="6">
    <location>
        <begin position="314"/>
        <end position="333"/>
    </location>
</feature>
<organism evidence="7">
    <name type="scientific">Homalodisca liturata</name>
    <dbReference type="NCBI Taxonomy" id="320908"/>
    <lineage>
        <taxon>Eukaryota</taxon>
        <taxon>Metazoa</taxon>
        <taxon>Ecdysozoa</taxon>
        <taxon>Arthropoda</taxon>
        <taxon>Hexapoda</taxon>
        <taxon>Insecta</taxon>
        <taxon>Pterygota</taxon>
        <taxon>Neoptera</taxon>
        <taxon>Paraneoptera</taxon>
        <taxon>Hemiptera</taxon>
        <taxon>Auchenorrhyncha</taxon>
        <taxon>Membracoidea</taxon>
        <taxon>Cicadellidae</taxon>
        <taxon>Cicadellinae</taxon>
        <taxon>Proconiini</taxon>
        <taxon>Homalodisca</taxon>
    </lineage>
</organism>
<protein>
    <recommendedName>
        <fullName evidence="8">Major facilitator superfamily (MFS) profile domain-containing protein</fullName>
    </recommendedName>
</protein>
<feature type="transmembrane region" description="Helical" evidence="6">
    <location>
        <begin position="82"/>
        <end position="102"/>
    </location>
</feature>
<evidence type="ECO:0000256" key="3">
    <source>
        <dbReference type="ARBA" id="ARBA00022989"/>
    </source>
</evidence>
<dbReference type="GO" id="GO:0008521">
    <property type="term" value="F:acetyl-CoA transmembrane transporter activity"/>
    <property type="evidence" value="ECO:0007669"/>
    <property type="project" value="InterPro"/>
</dbReference>
<feature type="transmembrane region" description="Helical" evidence="6">
    <location>
        <begin position="145"/>
        <end position="166"/>
    </location>
</feature>
<dbReference type="Gene3D" id="1.20.1250.20">
    <property type="entry name" value="MFS general substrate transporter like domains"/>
    <property type="match status" value="1"/>
</dbReference>
<evidence type="ECO:0000256" key="1">
    <source>
        <dbReference type="ARBA" id="ARBA00004141"/>
    </source>
</evidence>
<evidence type="ECO:0000313" key="7">
    <source>
        <dbReference type="EMBL" id="JAS78852.1"/>
    </source>
</evidence>
<sequence>KNLSSFQQHCTSQRIMILREQEVPDGEAVQPTCKKSASLEGDRANVCLLILLYLLQGVVLGLGESVPMVLQSKGVNYNDQAIFSITAWPYSVKLLWAPIVDAVYSNRFGRRKSWLVPAQYLIGITMLCVSYRANAWIDDPAGPRIVLLTVFFFLLTFLAATQDVALDGWAITMLKRENIGYAATSGSVGQTIGTSVGFFVFMSLESADFCNAYLRSEPLPYGVLTLSSFLNYFGWIFLTTTTLVMLFKNEETLFTDEEHSLGVLDTYKKLIRIIRLPAIKTFSIFLLTMSISFSACDAISWLKLVRLGLDREKFALATTVIIPVKVSLLLFFWKRMTGEKSMDIFMKIYPLRLAFNLVASVFIWSTAQMLMGLDVPSYFYGLLILIYGCIQIASYFMMVNRFAFYTRTSDPALGGTYMTLMNTLSNLGMAWPNSLVLLLVDPLTFSQCSTDAENTCSNSKWIKECAGECKTYVDGYYVLIAICTVFGLLWLRWAIPNVRELQSKDPQEWKVSSESEKKFEKSQFLK</sequence>
<gene>
    <name evidence="7" type="ORF">g.36465</name>
</gene>
<evidence type="ECO:0000256" key="5">
    <source>
        <dbReference type="SAM" id="MobiDB-lite"/>
    </source>
</evidence>
<feature type="region of interest" description="Disordered" evidence="5">
    <location>
        <begin position="506"/>
        <end position="526"/>
    </location>
</feature>
<dbReference type="EMBL" id="GECU01028854">
    <property type="protein sequence ID" value="JAS78852.1"/>
    <property type="molecule type" value="Transcribed_RNA"/>
</dbReference>
<dbReference type="PANTHER" id="PTHR12778">
    <property type="entry name" value="SOLUTE CARRIER FAMILY 33 ACETYL-COA TRANSPORTER -RELATED"/>
    <property type="match status" value="1"/>
</dbReference>
<feature type="non-terminal residue" evidence="7">
    <location>
        <position position="1"/>
    </location>
</feature>
<feature type="transmembrane region" description="Helical" evidence="6">
    <location>
        <begin position="114"/>
        <end position="133"/>
    </location>
</feature>
<feature type="transmembrane region" description="Helical" evidence="6">
    <location>
        <begin position="377"/>
        <end position="399"/>
    </location>
</feature>
<dbReference type="InterPro" id="IPR004752">
    <property type="entry name" value="AmpG_permease/AT-1"/>
</dbReference>
<dbReference type="PANTHER" id="PTHR12778:SF9">
    <property type="entry name" value="ACETYL-COENZYME A TRANSPORTER 1"/>
    <property type="match status" value="1"/>
</dbReference>
<evidence type="ECO:0008006" key="8">
    <source>
        <dbReference type="Google" id="ProtNLM"/>
    </source>
</evidence>
<dbReference type="InterPro" id="IPR036259">
    <property type="entry name" value="MFS_trans_sf"/>
</dbReference>
<feature type="transmembrane region" description="Helical" evidence="6">
    <location>
        <begin position="44"/>
        <end position="62"/>
    </location>
</feature>
<dbReference type="SUPFAM" id="SSF103473">
    <property type="entry name" value="MFS general substrate transporter"/>
    <property type="match status" value="1"/>
</dbReference>
<evidence type="ECO:0000256" key="6">
    <source>
        <dbReference type="SAM" id="Phobius"/>
    </source>
</evidence>
<keyword evidence="4 6" id="KW-0472">Membrane</keyword>
<keyword evidence="2 6" id="KW-0812">Transmembrane</keyword>
<dbReference type="GO" id="GO:0016020">
    <property type="term" value="C:membrane"/>
    <property type="evidence" value="ECO:0007669"/>
    <property type="project" value="UniProtKB-SubCell"/>
</dbReference>
<dbReference type="GO" id="GO:0035348">
    <property type="term" value="P:acetyl-CoA transmembrane transport"/>
    <property type="evidence" value="ECO:0007669"/>
    <property type="project" value="InterPro"/>
</dbReference>